<dbReference type="InterPro" id="IPR006531">
    <property type="entry name" value="Gp5/Vgr_OB"/>
</dbReference>
<dbReference type="Gene3D" id="6.20.150.10">
    <property type="match status" value="1"/>
</dbReference>
<dbReference type="InterPro" id="IPR040629">
    <property type="entry name" value="Phage_spike"/>
</dbReference>
<dbReference type="Pfam" id="PF04717">
    <property type="entry name" value="Phage_base_V"/>
    <property type="match status" value="1"/>
</dbReference>
<evidence type="ECO:0000313" key="4">
    <source>
        <dbReference type="EMBL" id="SUT91542.1"/>
    </source>
</evidence>
<name>A0A380TUV6_ACTLI</name>
<dbReference type="NCBIfam" id="TIGR01644">
    <property type="entry name" value="phage_P2_V"/>
    <property type="match status" value="1"/>
</dbReference>
<gene>
    <name evidence="4" type="ORF">NCTC4191_00582</name>
</gene>
<sequence length="204" mass="21649">MRQNTANTAEQERLLANIVRLGTIAEVDYNKALARVASGGITTDWLPWITPRAGKTKIWNPPTKGEQVLILAVGGDFTTAVILPGLFTQNAPSQSSNDFVIVFPDGATVKYNHESGHFSLTNCKTAEVQAENKITLKCPEIEITGNLKIGGDVQLAGKLNVDKTIGAKQGISSSGGDVSAGSISLKNHKHQAQGDRALTTEAKA</sequence>
<dbReference type="Pfam" id="PF18715">
    <property type="entry name" value="Phage_spike"/>
    <property type="match status" value="1"/>
</dbReference>
<dbReference type="InterPro" id="IPR037026">
    <property type="entry name" value="Vgr_OB-fold_dom_sf"/>
</dbReference>
<feature type="region of interest" description="Disordered" evidence="1">
    <location>
        <begin position="185"/>
        <end position="204"/>
    </location>
</feature>
<evidence type="ECO:0000256" key="1">
    <source>
        <dbReference type="SAM" id="MobiDB-lite"/>
    </source>
</evidence>
<dbReference type="EMBL" id="UFRN01000002">
    <property type="protein sequence ID" value="SUT91542.1"/>
    <property type="molecule type" value="Genomic_DNA"/>
</dbReference>
<evidence type="ECO:0000259" key="2">
    <source>
        <dbReference type="Pfam" id="PF04717"/>
    </source>
</evidence>
<accession>A0A380TUV6</accession>
<evidence type="ECO:0000259" key="3">
    <source>
        <dbReference type="Pfam" id="PF18715"/>
    </source>
</evidence>
<feature type="domain" description="Gp5/Type VI secretion system Vgr protein OB-fold" evidence="2">
    <location>
        <begin position="20"/>
        <end position="87"/>
    </location>
</feature>
<dbReference type="RefSeq" id="WP_258867179.1">
    <property type="nucleotide sequence ID" value="NZ_UFRN01000002.1"/>
</dbReference>
<dbReference type="Proteomes" id="UP000254253">
    <property type="component" value="Unassembled WGS sequence"/>
</dbReference>
<feature type="domain" description="Phage spike trimer" evidence="3">
    <location>
        <begin position="122"/>
        <end position="179"/>
    </location>
</feature>
<dbReference type="Gene3D" id="2.40.50.230">
    <property type="entry name" value="Gp5 N-terminal domain"/>
    <property type="match status" value="1"/>
</dbReference>
<proteinExistence type="predicted"/>
<dbReference type="AlphaFoldDB" id="A0A380TUV6"/>
<reference evidence="4 5" key="1">
    <citation type="submission" date="2018-06" db="EMBL/GenBank/DDBJ databases">
        <authorList>
            <consortium name="Pathogen Informatics"/>
            <person name="Doyle S."/>
        </authorList>
    </citation>
    <scope>NUCLEOTIDE SEQUENCE [LARGE SCALE GENOMIC DNA]</scope>
    <source>
        <strain evidence="4 5">NCTC4191</strain>
    </source>
</reference>
<protein>
    <submittedName>
        <fullName evidence="4">Phage P2 baseplate assembly protein gpV</fullName>
    </submittedName>
</protein>
<keyword evidence="5" id="KW-1185">Reference proteome</keyword>
<dbReference type="InterPro" id="IPR013046">
    <property type="entry name" value="GpV/Gp45"/>
</dbReference>
<evidence type="ECO:0000313" key="5">
    <source>
        <dbReference type="Proteomes" id="UP000254253"/>
    </source>
</evidence>
<organism evidence="4 5">
    <name type="scientific">Actinobacillus lignieresii</name>
    <dbReference type="NCBI Taxonomy" id="720"/>
    <lineage>
        <taxon>Bacteria</taxon>
        <taxon>Pseudomonadati</taxon>
        <taxon>Pseudomonadota</taxon>
        <taxon>Gammaproteobacteria</taxon>
        <taxon>Pasteurellales</taxon>
        <taxon>Pasteurellaceae</taxon>
        <taxon>Actinobacillus</taxon>
    </lineage>
</organism>